<comment type="similarity">
    <text evidence="1">Belongs to the AB hydrolase superfamily. AB hydrolase 2 family.</text>
</comment>
<dbReference type="InterPro" id="IPR003140">
    <property type="entry name" value="PLipase/COase/thioEstase"/>
</dbReference>
<evidence type="ECO:0000256" key="1">
    <source>
        <dbReference type="ARBA" id="ARBA00006499"/>
    </source>
</evidence>
<accession>A0ABN1LHZ0</accession>
<dbReference type="SUPFAM" id="SSF53474">
    <property type="entry name" value="alpha/beta-Hydrolases"/>
    <property type="match status" value="1"/>
</dbReference>
<dbReference type="PANTHER" id="PTHR10655">
    <property type="entry name" value="LYSOPHOSPHOLIPASE-RELATED"/>
    <property type="match status" value="1"/>
</dbReference>
<proteinExistence type="inferred from homology"/>
<keyword evidence="5" id="KW-1185">Reference proteome</keyword>
<comment type="caution">
    <text evidence="4">The sequence shown here is derived from an EMBL/GenBank/DDBJ whole genome shotgun (WGS) entry which is preliminary data.</text>
</comment>
<evidence type="ECO:0000313" key="5">
    <source>
        <dbReference type="Proteomes" id="UP001500359"/>
    </source>
</evidence>
<gene>
    <name evidence="4" type="ORF">GCM10009114_17780</name>
</gene>
<feature type="domain" description="Phospholipase/carboxylesterase/thioesterase" evidence="3">
    <location>
        <begin position="11"/>
        <end position="219"/>
    </location>
</feature>
<keyword evidence="2" id="KW-0378">Hydrolase</keyword>
<evidence type="ECO:0000313" key="4">
    <source>
        <dbReference type="EMBL" id="GAA0856323.1"/>
    </source>
</evidence>
<dbReference type="EMBL" id="BAAAFD010000004">
    <property type="protein sequence ID" value="GAA0856323.1"/>
    <property type="molecule type" value="Genomic_DNA"/>
</dbReference>
<reference evidence="4 5" key="1">
    <citation type="journal article" date="2019" name="Int. J. Syst. Evol. Microbiol.">
        <title>The Global Catalogue of Microorganisms (GCM) 10K type strain sequencing project: providing services to taxonomists for standard genome sequencing and annotation.</title>
        <authorList>
            <consortium name="The Broad Institute Genomics Platform"/>
            <consortium name="The Broad Institute Genome Sequencing Center for Infectious Disease"/>
            <person name="Wu L."/>
            <person name="Ma J."/>
        </authorList>
    </citation>
    <scope>NUCLEOTIDE SEQUENCE [LARGE SCALE GENOMIC DNA]</scope>
    <source>
        <strain evidence="4 5">JCM 15896</strain>
    </source>
</reference>
<sequence>MTDNLLPFVEVKPNKPYDAVVIWLHGLGDSGNGFAPIVPELKLPNDLAIRFVFPHAPVRPVTVNNGMPMRAWYDIKSMDFNNRADVDGVRDSTEQVKKLIEAERAHGIPSERILLAGFSQGGVIALNLGTRYPEKLAGILALSTYMSEPEKLANEALDVNKTTPILCAHGQQDEVVPLFLGHAAYKVLEQNGFSVEWKEYVMQHNVCMQELNDISAWIQGIFK</sequence>
<dbReference type="InterPro" id="IPR050565">
    <property type="entry name" value="LYPA1-2/EST-like"/>
</dbReference>
<dbReference type="Gene3D" id="3.40.50.1820">
    <property type="entry name" value="alpha/beta hydrolase"/>
    <property type="match status" value="1"/>
</dbReference>
<organism evidence="4 5">
    <name type="scientific">Aliiglaciecola litoralis</name>
    <dbReference type="NCBI Taxonomy" id="582857"/>
    <lineage>
        <taxon>Bacteria</taxon>
        <taxon>Pseudomonadati</taxon>
        <taxon>Pseudomonadota</taxon>
        <taxon>Gammaproteobacteria</taxon>
        <taxon>Alteromonadales</taxon>
        <taxon>Alteromonadaceae</taxon>
        <taxon>Aliiglaciecola</taxon>
    </lineage>
</organism>
<name>A0ABN1LHZ0_9ALTE</name>
<protein>
    <submittedName>
        <fullName evidence="4">Carboxylesterase</fullName>
    </submittedName>
</protein>
<dbReference type="RefSeq" id="WP_343858902.1">
    <property type="nucleotide sequence ID" value="NZ_BAAAFD010000004.1"/>
</dbReference>
<dbReference type="Proteomes" id="UP001500359">
    <property type="component" value="Unassembled WGS sequence"/>
</dbReference>
<evidence type="ECO:0000256" key="2">
    <source>
        <dbReference type="ARBA" id="ARBA00022801"/>
    </source>
</evidence>
<dbReference type="Pfam" id="PF02230">
    <property type="entry name" value="Abhydrolase_2"/>
    <property type="match status" value="1"/>
</dbReference>
<dbReference type="PANTHER" id="PTHR10655:SF17">
    <property type="entry name" value="LYSOPHOSPHOLIPASE-LIKE PROTEIN 1"/>
    <property type="match status" value="1"/>
</dbReference>
<evidence type="ECO:0000259" key="3">
    <source>
        <dbReference type="Pfam" id="PF02230"/>
    </source>
</evidence>
<dbReference type="InterPro" id="IPR029058">
    <property type="entry name" value="AB_hydrolase_fold"/>
</dbReference>